<organism evidence="4 5">
    <name type="scientific">Stakelama marina</name>
    <dbReference type="NCBI Taxonomy" id="2826939"/>
    <lineage>
        <taxon>Bacteria</taxon>
        <taxon>Pseudomonadati</taxon>
        <taxon>Pseudomonadota</taxon>
        <taxon>Alphaproteobacteria</taxon>
        <taxon>Sphingomonadales</taxon>
        <taxon>Sphingomonadaceae</taxon>
        <taxon>Stakelama</taxon>
    </lineage>
</organism>
<feature type="transmembrane region" description="Helical" evidence="1">
    <location>
        <begin position="102"/>
        <end position="120"/>
    </location>
</feature>
<accession>A0A8T4IGC9</accession>
<sequence>MNMLDPANLPFAVALALMLMLALSQLIGLGDMLGGADTDIDVDMGADMPESGSIPDGMLTLLGLGRLPLMMWLALLLFLFAALGSGIQAVATHLAGAPFSPLPAALLALVPAVPLTGILARPLSRVMPHDETTAVGLDTLIGRRGVIVIGRATAGSAARARVVDRYGQPHHVMVEPHDRDAVLAEEAQVLMVRRDGETFFAVALDDNPFTTR</sequence>
<keyword evidence="1" id="KW-0472">Membrane</keyword>
<keyword evidence="1" id="KW-0812">Transmembrane</keyword>
<feature type="domain" description="Inner membrane protein YqiJ OB-fold" evidence="2">
    <location>
        <begin position="139"/>
        <end position="202"/>
    </location>
</feature>
<dbReference type="InterPro" id="IPR010840">
    <property type="entry name" value="YqiJ_OB"/>
</dbReference>
<proteinExistence type="predicted"/>
<evidence type="ECO:0000259" key="3">
    <source>
        <dbReference type="Pfam" id="PF21001"/>
    </source>
</evidence>
<dbReference type="Pfam" id="PF07290">
    <property type="entry name" value="YqiJ_OB"/>
    <property type="match status" value="1"/>
</dbReference>
<evidence type="ECO:0000313" key="5">
    <source>
        <dbReference type="Proteomes" id="UP000676996"/>
    </source>
</evidence>
<dbReference type="Proteomes" id="UP000676996">
    <property type="component" value="Unassembled WGS sequence"/>
</dbReference>
<keyword evidence="5" id="KW-1185">Reference proteome</keyword>
<reference evidence="4" key="1">
    <citation type="submission" date="2021-04" db="EMBL/GenBank/DDBJ databases">
        <title>Ouciella asimina sp. nov., isolated from the surface seawater in the hydrothermal field of Okinawa Trough.</title>
        <authorList>
            <person name="Shuang W."/>
        </authorList>
    </citation>
    <scope>NUCLEOTIDE SEQUENCE</scope>
    <source>
        <strain evidence="4">LXI357</strain>
    </source>
</reference>
<feature type="transmembrane region" description="Helical" evidence="1">
    <location>
        <begin position="69"/>
        <end position="90"/>
    </location>
</feature>
<name>A0A8T4IGC9_9SPHN</name>
<dbReference type="AlphaFoldDB" id="A0A8T4IGC9"/>
<keyword evidence="1" id="KW-1133">Transmembrane helix</keyword>
<evidence type="ECO:0000256" key="1">
    <source>
        <dbReference type="SAM" id="Phobius"/>
    </source>
</evidence>
<protein>
    <submittedName>
        <fullName evidence="4">DUF1449 family protein</fullName>
    </submittedName>
</protein>
<gene>
    <name evidence="4" type="ORF">J7S20_14275</name>
</gene>
<dbReference type="Pfam" id="PF21001">
    <property type="entry name" value="YqiJ_N"/>
    <property type="match status" value="1"/>
</dbReference>
<dbReference type="InterPro" id="IPR048376">
    <property type="entry name" value="YqiJ_N"/>
</dbReference>
<evidence type="ECO:0000259" key="2">
    <source>
        <dbReference type="Pfam" id="PF07290"/>
    </source>
</evidence>
<comment type="caution">
    <text evidence="4">The sequence shown here is derived from an EMBL/GenBank/DDBJ whole genome shotgun (WGS) entry which is preliminary data.</text>
</comment>
<evidence type="ECO:0000313" key="4">
    <source>
        <dbReference type="EMBL" id="MBR0553673.1"/>
    </source>
</evidence>
<feature type="domain" description="Inner membrane protein YqiJ N-terminal" evidence="3">
    <location>
        <begin position="8"/>
        <end position="116"/>
    </location>
</feature>
<dbReference type="EMBL" id="JAGRQC010000004">
    <property type="protein sequence ID" value="MBR0553673.1"/>
    <property type="molecule type" value="Genomic_DNA"/>
</dbReference>